<dbReference type="EMBL" id="JFHR01000014">
    <property type="protein sequence ID" value="KEQ54142.1"/>
    <property type="molecule type" value="Genomic_DNA"/>
</dbReference>
<dbReference type="InterPro" id="IPR006315">
    <property type="entry name" value="OM_autotransptr_brl_dom"/>
</dbReference>
<dbReference type="SUPFAM" id="SSF103515">
    <property type="entry name" value="Autotransporter"/>
    <property type="match status" value="1"/>
</dbReference>
<feature type="region of interest" description="Disordered" evidence="2">
    <location>
        <begin position="59"/>
        <end position="82"/>
    </location>
</feature>
<dbReference type="PATRIC" id="fig|46429.4.peg.1606"/>
<organism evidence="4 5">
    <name type="scientific">Sphingobium chlorophenolicum</name>
    <dbReference type="NCBI Taxonomy" id="46429"/>
    <lineage>
        <taxon>Bacteria</taxon>
        <taxon>Pseudomonadati</taxon>
        <taxon>Pseudomonadota</taxon>
        <taxon>Alphaproteobacteria</taxon>
        <taxon>Sphingomonadales</taxon>
        <taxon>Sphingomonadaceae</taxon>
        <taxon>Sphingobium</taxon>
    </lineage>
</organism>
<name>A0A081RG19_SPHCR</name>
<evidence type="ECO:0000256" key="2">
    <source>
        <dbReference type="SAM" id="MobiDB-lite"/>
    </source>
</evidence>
<dbReference type="GO" id="GO:0019867">
    <property type="term" value="C:outer membrane"/>
    <property type="evidence" value="ECO:0007669"/>
    <property type="project" value="InterPro"/>
</dbReference>
<dbReference type="Proteomes" id="UP000028411">
    <property type="component" value="Unassembled WGS sequence"/>
</dbReference>
<dbReference type="InterPro" id="IPR036709">
    <property type="entry name" value="Autotransporte_beta_dom_sf"/>
</dbReference>
<accession>A0A081RG19</accession>
<dbReference type="OrthoDB" id="7195851at2"/>
<dbReference type="SMART" id="SM00869">
    <property type="entry name" value="Autotransporter"/>
    <property type="match status" value="1"/>
</dbReference>
<dbReference type="Pfam" id="PF03797">
    <property type="entry name" value="Autotransporter"/>
    <property type="match status" value="1"/>
</dbReference>
<dbReference type="InterPro" id="IPR013425">
    <property type="entry name" value="Autotrns_rpt"/>
</dbReference>
<gene>
    <name evidence="4" type="ORF">BV95_01636</name>
</gene>
<feature type="compositionally biased region" description="Polar residues" evidence="2">
    <location>
        <begin position="72"/>
        <end position="82"/>
    </location>
</feature>
<dbReference type="PANTHER" id="PTHR35037">
    <property type="entry name" value="C-TERMINAL REGION OF AIDA-LIKE PROTEIN"/>
    <property type="match status" value="1"/>
</dbReference>
<dbReference type="Gene3D" id="2.160.20.20">
    <property type="match status" value="1"/>
</dbReference>
<dbReference type="NCBIfam" id="TIGR02601">
    <property type="entry name" value="autotrns_rpt"/>
    <property type="match status" value="3"/>
</dbReference>
<evidence type="ECO:0000256" key="1">
    <source>
        <dbReference type="ARBA" id="ARBA00022729"/>
    </source>
</evidence>
<dbReference type="InterPro" id="IPR011050">
    <property type="entry name" value="Pectin_lyase_fold/virulence"/>
</dbReference>
<evidence type="ECO:0000313" key="4">
    <source>
        <dbReference type="EMBL" id="KEQ54142.1"/>
    </source>
</evidence>
<sequence>MRDEGRHGAIAHSVSKAGRLASDSIAALVVGGLMMVPDGAEAQPALRFWDGSDPAKRENGVIDGGSGVWSATDPSWTDSSGTVNGPMRPVPAFSVFQGQAGTITIDDSEGVPAVTGMHFLTDGYRLAGGQLKLDGGAYTSVRSTAGATTRIDAELTGNGSVFFNDFGTVILTGANSYQGNMRVDGGTVIGNTDSIRGNLENGGTVIFDQHEDGLFAGGVSGLFSFWGFMIKRGEGTLTFDGGSNLDWRVEEGALVAPAAGFGGNVEIGAAGRLTFDAGEGAGAETIYPYALSGNGRFDVRGANMLVLTGQSTFSGRTEIADSTLRVDGTLGGTLHVGANGVLGGRGQVGAVEIATGGRLTGRAGATLHMGHLALNTGSITQATFGETNDPALFDVAGDLTLDGTLHVANGAPLGEGLYRLFSYGGRLTDMGLEIGAVPPGQAVDSLSIQTATVGQVNLLSGTAARPLQFWDGGDPTRYGNGRVDGGPGTWRNGALSWTGQDGASNEAGKADGFAIFTGNSGQVLIDNSAGAVKTGGLQFATGGYVLSGGTLTLAGGDRTIIRVGAGSEWDASLTAEIAAPLSGATTLVKRDAGTLILSRANSYTGDTEVEGGTLVGDARALRGNIRNAATVVFDQRDNGSFSGAIRALDGNAGTMVKRGSGVLTLTGVSSLDWRLEEGRLATAASRFTGNADLRQGAELRFAETGSSSYSGRISGSGRFIKAGGGSLILSGDSSGFTGSTQLQSGRLVVDGKLGSQIAVEANALLAGRGTLGSVRVAPGGRIGPGPGIATLHVEGDLTFAPGSRYEVEADPFGTSADAIIVTGVATLGGTVAHIGNNGNYRPSSTYVILLAEGGVQGRFDAVTSTFAFLTPTIRYGHDSVRLRLDRNDVRFSAVAASPNQQATGAALERMAAGSTVQDAVLMSDAETARKAFDQLSGEFHASLRSALIQNSSLSRDAALDRLRGTVPDRPGLTYWGQALDAWSHWRSDGNAGRFDQSSSGGLMGIEVQAPDSSFRLGMIGGHNRDRMRGEGQADVDSYHAGLYGGGTLGRVALRGGLAFARQDVAVQRSVRFSGFADGVATQYRATTAQIFGETAYRIETAAGSIEPFASIAHVRLDVGRGQESGASAALQLEADSLRTSYATAGTRGDLDLAVGGARLAVRASAGWQHVFGDQLPVVQAGLDGQRFAVSGLPIARDSLISELRLHGAIRNRLQINLGYRGAIARSGQNHQLQAGLNWQF</sequence>
<dbReference type="Gene3D" id="2.40.128.130">
    <property type="entry name" value="Autotransporter beta-domain"/>
    <property type="match status" value="1"/>
</dbReference>
<dbReference type="InterPro" id="IPR005546">
    <property type="entry name" value="Autotransporte_beta"/>
</dbReference>
<dbReference type="PANTHER" id="PTHR35037:SF3">
    <property type="entry name" value="C-TERMINAL REGION OF AIDA-LIKE PROTEIN"/>
    <property type="match status" value="1"/>
</dbReference>
<protein>
    <submittedName>
        <fullName evidence="4">Outer membrane autotransporter barrel domain protein</fullName>
    </submittedName>
</protein>
<evidence type="ECO:0000259" key="3">
    <source>
        <dbReference type="PROSITE" id="PS51208"/>
    </source>
</evidence>
<dbReference type="PROSITE" id="PS51208">
    <property type="entry name" value="AUTOTRANSPORTER"/>
    <property type="match status" value="1"/>
</dbReference>
<dbReference type="InterPro" id="IPR012332">
    <property type="entry name" value="Autotransporter_pectin_lyase_C"/>
</dbReference>
<comment type="caution">
    <text evidence="4">The sequence shown here is derived from an EMBL/GenBank/DDBJ whole genome shotgun (WGS) entry which is preliminary data.</text>
</comment>
<keyword evidence="1" id="KW-0732">Signal</keyword>
<reference evidence="4 5" key="1">
    <citation type="submission" date="2014-02" db="EMBL/GenBank/DDBJ databases">
        <title>Whole genome sequence of Sphingobium chlorophenolicum NBRC 16172.</title>
        <authorList>
            <person name="Gan H.M."/>
            <person name="Gan H.Y."/>
            <person name="Chew T.H."/>
            <person name="Savka M.A."/>
        </authorList>
    </citation>
    <scope>NUCLEOTIDE SEQUENCE [LARGE SCALE GENOMIC DNA]</scope>
    <source>
        <strain evidence="4 5">NBRC 16172</strain>
    </source>
</reference>
<dbReference type="InterPro" id="IPR051551">
    <property type="entry name" value="Autotransporter_adhesion"/>
</dbReference>
<dbReference type="eggNOG" id="COG4625">
    <property type="taxonomic scope" value="Bacteria"/>
</dbReference>
<dbReference type="AlphaFoldDB" id="A0A081RG19"/>
<dbReference type="Pfam" id="PF12951">
    <property type="entry name" value="PATR"/>
    <property type="match status" value="5"/>
</dbReference>
<dbReference type="SUPFAM" id="SSF51126">
    <property type="entry name" value="Pectin lyase-like"/>
    <property type="match status" value="3"/>
</dbReference>
<proteinExistence type="predicted"/>
<dbReference type="NCBIfam" id="TIGR01414">
    <property type="entry name" value="autotrans_barl"/>
    <property type="match status" value="1"/>
</dbReference>
<evidence type="ECO:0000313" key="5">
    <source>
        <dbReference type="Proteomes" id="UP000028411"/>
    </source>
</evidence>
<feature type="domain" description="Autotransporter" evidence="3">
    <location>
        <begin position="967"/>
        <end position="1240"/>
    </location>
</feature>